<comment type="catalytic activity">
    <reaction evidence="11">
        <text>(5Z,8Z,11Z,14Z)-eicosatetraenoate + ATP + CoA = (5Z,8Z,11Z,14Z)-eicosatetraenoyl-CoA + AMP + diphosphate</text>
        <dbReference type="Rhea" id="RHEA:19713"/>
        <dbReference type="ChEBI" id="CHEBI:30616"/>
        <dbReference type="ChEBI" id="CHEBI:32395"/>
        <dbReference type="ChEBI" id="CHEBI:33019"/>
        <dbReference type="ChEBI" id="CHEBI:57287"/>
        <dbReference type="ChEBI" id="CHEBI:57368"/>
        <dbReference type="ChEBI" id="CHEBI:456215"/>
        <dbReference type="EC" id="6.2.1.15"/>
    </reaction>
    <physiologicalReaction direction="left-to-right" evidence="11">
        <dbReference type="Rhea" id="RHEA:19714"/>
    </physiologicalReaction>
</comment>
<dbReference type="Proteomes" id="UP000694580">
    <property type="component" value="Chromosome 4"/>
</dbReference>
<dbReference type="AlphaFoldDB" id="A0AAY4BDI3"/>
<keyword evidence="17" id="KW-1185">Reference proteome</keyword>
<evidence type="ECO:0000256" key="4">
    <source>
        <dbReference type="ARBA" id="ARBA00022832"/>
    </source>
</evidence>
<comment type="catalytic activity">
    <reaction evidence="13">
        <text>hexadecanoate + ATP + CoA = hexadecanoyl-CoA + AMP + diphosphate</text>
        <dbReference type="Rhea" id="RHEA:30751"/>
        <dbReference type="ChEBI" id="CHEBI:7896"/>
        <dbReference type="ChEBI" id="CHEBI:30616"/>
        <dbReference type="ChEBI" id="CHEBI:33019"/>
        <dbReference type="ChEBI" id="CHEBI:57287"/>
        <dbReference type="ChEBI" id="CHEBI:57379"/>
        <dbReference type="ChEBI" id="CHEBI:456215"/>
    </reaction>
    <physiologicalReaction direction="left-to-right" evidence="13">
        <dbReference type="Rhea" id="RHEA:30752"/>
    </physiologicalReaction>
</comment>
<comment type="catalytic activity">
    <reaction evidence="12">
        <text>(E)-hexadec-2-enoate + ATP + CoA = (2E)-hexadecenoyl-CoA + AMP + diphosphate</text>
        <dbReference type="Rhea" id="RHEA:36139"/>
        <dbReference type="ChEBI" id="CHEBI:30616"/>
        <dbReference type="ChEBI" id="CHEBI:33019"/>
        <dbReference type="ChEBI" id="CHEBI:57287"/>
        <dbReference type="ChEBI" id="CHEBI:61526"/>
        <dbReference type="ChEBI" id="CHEBI:72745"/>
        <dbReference type="ChEBI" id="CHEBI:456215"/>
    </reaction>
    <physiologicalReaction direction="left-to-right" evidence="12">
        <dbReference type="Rhea" id="RHEA:36140"/>
    </physiologicalReaction>
</comment>
<evidence type="ECO:0000313" key="16">
    <source>
        <dbReference type="Ensembl" id="ENSDCDP00010018807.1"/>
    </source>
</evidence>
<keyword evidence="3 14" id="KW-0547">Nucleotide-binding</keyword>
<evidence type="ECO:0000256" key="13">
    <source>
        <dbReference type="ARBA" id="ARBA00049139"/>
    </source>
</evidence>
<dbReference type="InterPro" id="IPR045311">
    <property type="entry name" value="LC-FACS_euk"/>
</dbReference>
<evidence type="ECO:0000256" key="3">
    <source>
        <dbReference type="ARBA" id="ARBA00022741"/>
    </source>
</evidence>
<evidence type="ECO:0000256" key="7">
    <source>
        <dbReference type="ARBA" id="ARBA00024469"/>
    </source>
</evidence>
<accession>A0AAY4BDI3</accession>
<comment type="catalytic activity">
    <reaction evidence="8">
        <text>a long-chain fatty acid + ATP + CoA = a long-chain fatty acyl-CoA + AMP + diphosphate</text>
        <dbReference type="Rhea" id="RHEA:15421"/>
        <dbReference type="ChEBI" id="CHEBI:30616"/>
        <dbReference type="ChEBI" id="CHEBI:33019"/>
        <dbReference type="ChEBI" id="CHEBI:57287"/>
        <dbReference type="ChEBI" id="CHEBI:57560"/>
        <dbReference type="ChEBI" id="CHEBI:83139"/>
        <dbReference type="ChEBI" id="CHEBI:456215"/>
        <dbReference type="EC" id="6.2.1.3"/>
    </reaction>
    <physiologicalReaction direction="left-to-right" evidence="8">
        <dbReference type="Rhea" id="RHEA:15422"/>
    </physiologicalReaction>
</comment>
<comment type="catalytic activity">
    <reaction evidence="9">
        <text>12-hydroxy-(5Z,8Z,10E,14Z)-eicosatetraenoate + ATP + CoA = 12-hydroxy-(5Z,8Z,10E,14Z)-eicosatetraenoyl-CoA + AMP + diphosphate</text>
        <dbReference type="Rhea" id="RHEA:52112"/>
        <dbReference type="ChEBI" id="CHEBI:30616"/>
        <dbReference type="ChEBI" id="CHEBI:33019"/>
        <dbReference type="ChEBI" id="CHEBI:57287"/>
        <dbReference type="ChEBI" id="CHEBI:90718"/>
        <dbReference type="ChEBI" id="CHEBI:136408"/>
        <dbReference type="ChEBI" id="CHEBI:456215"/>
    </reaction>
    <physiologicalReaction direction="left-to-right" evidence="9">
        <dbReference type="Rhea" id="RHEA:52113"/>
    </physiologicalReaction>
</comment>
<keyword evidence="5 14" id="KW-0067">ATP-binding</keyword>
<dbReference type="SUPFAM" id="SSF56801">
    <property type="entry name" value="Acetyl-CoA synthetase-like"/>
    <property type="match status" value="1"/>
</dbReference>
<comment type="catalytic activity">
    <reaction evidence="10">
        <text>15-hydroxy-(5Z,8Z,11Z,13E)-eicosatetraenoate + ATP + CoA = 15-hydroxy-(5Z,8Z,11Z,13E)-eicosatetraenoyl-CoA + AMP + diphosphate</text>
        <dbReference type="Rhea" id="RHEA:52116"/>
        <dbReference type="ChEBI" id="CHEBI:30616"/>
        <dbReference type="ChEBI" id="CHEBI:33019"/>
        <dbReference type="ChEBI" id="CHEBI:57287"/>
        <dbReference type="ChEBI" id="CHEBI:78832"/>
        <dbReference type="ChEBI" id="CHEBI:136409"/>
        <dbReference type="ChEBI" id="CHEBI:456215"/>
    </reaction>
    <physiologicalReaction direction="left-to-right" evidence="10">
        <dbReference type="Rhea" id="RHEA:52117"/>
    </physiologicalReaction>
</comment>
<evidence type="ECO:0000256" key="8">
    <source>
        <dbReference type="ARBA" id="ARBA00024484"/>
    </source>
</evidence>
<evidence type="ECO:0000256" key="9">
    <source>
        <dbReference type="ARBA" id="ARBA00024495"/>
    </source>
</evidence>
<organism evidence="16 17">
    <name type="scientific">Denticeps clupeoides</name>
    <name type="common">denticle herring</name>
    <dbReference type="NCBI Taxonomy" id="299321"/>
    <lineage>
        <taxon>Eukaryota</taxon>
        <taxon>Metazoa</taxon>
        <taxon>Chordata</taxon>
        <taxon>Craniata</taxon>
        <taxon>Vertebrata</taxon>
        <taxon>Euteleostomi</taxon>
        <taxon>Actinopterygii</taxon>
        <taxon>Neopterygii</taxon>
        <taxon>Teleostei</taxon>
        <taxon>Clupei</taxon>
        <taxon>Clupeiformes</taxon>
        <taxon>Denticipitoidei</taxon>
        <taxon>Denticipitidae</taxon>
        <taxon>Denticeps</taxon>
    </lineage>
</organism>
<dbReference type="GeneTree" id="ENSGT00940000154508"/>
<dbReference type="GO" id="GO:0005524">
    <property type="term" value="F:ATP binding"/>
    <property type="evidence" value="ECO:0007669"/>
    <property type="project" value="UniProtKB-KW"/>
</dbReference>
<name>A0AAY4BDI3_9TELE</name>
<keyword evidence="2 14" id="KW-0436">Ligase</keyword>
<evidence type="ECO:0000256" key="5">
    <source>
        <dbReference type="ARBA" id="ARBA00022840"/>
    </source>
</evidence>
<feature type="domain" description="AMP-dependent synthetase/ligase" evidence="15">
    <location>
        <begin position="25"/>
        <end position="407"/>
    </location>
</feature>
<dbReference type="CDD" id="cd05927">
    <property type="entry name" value="LC-FACS_euk"/>
    <property type="match status" value="1"/>
</dbReference>
<dbReference type="PANTHER" id="PTHR43272:SF28">
    <property type="entry name" value="LONG-CHAIN-FATTY-ACID--COA LIGASE 1"/>
    <property type="match status" value="1"/>
</dbReference>
<evidence type="ECO:0000256" key="2">
    <source>
        <dbReference type="ARBA" id="ARBA00022598"/>
    </source>
</evidence>
<proteinExistence type="inferred from homology"/>
<evidence type="ECO:0000259" key="15">
    <source>
        <dbReference type="Pfam" id="PF00501"/>
    </source>
</evidence>
<evidence type="ECO:0000313" key="17">
    <source>
        <dbReference type="Proteomes" id="UP000694580"/>
    </source>
</evidence>
<keyword evidence="6 14" id="KW-0443">Lipid metabolism</keyword>
<evidence type="ECO:0000256" key="12">
    <source>
        <dbReference type="ARBA" id="ARBA00024565"/>
    </source>
</evidence>
<dbReference type="EC" id="6.2.1.3" evidence="14"/>
<comment type="catalytic activity">
    <reaction evidence="7">
        <text>5-hydroxy-(6E,8Z,11Z,14Z)-eicosatetraenoate + ATP + CoA = 5-hydroxy-(6E,8Z,11Z,14Z)-eicosatetraenoyl-CoA + AMP + diphosphate</text>
        <dbReference type="Rhea" id="RHEA:52108"/>
        <dbReference type="ChEBI" id="CHEBI:30616"/>
        <dbReference type="ChEBI" id="CHEBI:33019"/>
        <dbReference type="ChEBI" id="CHEBI:57287"/>
        <dbReference type="ChEBI" id="CHEBI:65341"/>
        <dbReference type="ChEBI" id="CHEBI:136407"/>
        <dbReference type="ChEBI" id="CHEBI:456215"/>
    </reaction>
    <physiologicalReaction direction="left-to-right" evidence="7">
        <dbReference type="Rhea" id="RHEA:52109"/>
    </physiologicalReaction>
</comment>
<evidence type="ECO:0000256" key="14">
    <source>
        <dbReference type="RuleBase" id="RU369030"/>
    </source>
</evidence>
<dbReference type="InterPro" id="IPR042099">
    <property type="entry name" value="ANL_N_sf"/>
</dbReference>
<dbReference type="GO" id="GO:0047676">
    <property type="term" value="F:arachidonate-CoA ligase activity"/>
    <property type="evidence" value="ECO:0007669"/>
    <property type="project" value="UniProtKB-EC"/>
</dbReference>
<dbReference type="InterPro" id="IPR020845">
    <property type="entry name" value="AMP-binding_CS"/>
</dbReference>
<evidence type="ECO:0000256" key="11">
    <source>
        <dbReference type="ARBA" id="ARBA00024548"/>
    </source>
</evidence>
<evidence type="ECO:0000256" key="1">
    <source>
        <dbReference type="ARBA" id="ARBA00006432"/>
    </source>
</evidence>
<dbReference type="Pfam" id="PF00501">
    <property type="entry name" value="AMP-binding"/>
    <property type="match status" value="1"/>
</dbReference>
<reference evidence="16 17" key="1">
    <citation type="submission" date="2020-06" db="EMBL/GenBank/DDBJ databases">
        <authorList>
            <consortium name="Wellcome Sanger Institute Data Sharing"/>
        </authorList>
    </citation>
    <scope>NUCLEOTIDE SEQUENCE [LARGE SCALE GENOMIC DNA]</scope>
</reference>
<dbReference type="Ensembl" id="ENSDCDT00010019896.1">
    <property type="protein sequence ID" value="ENSDCDP00010018807.1"/>
    <property type="gene ID" value="ENSDCDG00010004970.1"/>
</dbReference>
<dbReference type="PROSITE" id="PS00455">
    <property type="entry name" value="AMP_BINDING"/>
    <property type="match status" value="1"/>
</dbReference>
<dbReference type="GO" id="GO:0016020">
    <property type="term" value="C:membrane"/>
    <property type="evidence" value="ECO:0007669"/>
    <property type="project" value="TreeGrafter"/>
</dbReference>
<dbReference type="InterPro" id="IPR000873">
    <property type="entry name" value="AMP-dep_synth/lig_dom"/>
</dbReference>
<gene>
    <name evidence="16" type="primary">acsl1a</name>
</gene>
<comment type="similarity">
    <text evidence="1 14">Belongs to the ATP-dependent AMP-binding enzyme family.</text>
</comment>
<evidence type="ECO:0000256" key="6">
    <source>
        <dbReference type="ARBA" id="ARBA00023098"/>
    </source>
</evidence>
<dbReference type="Gene3D" id="3.40.50.12780">
    <property type="entry name" value="N-terminal domain of ligase-like"/>
    <property type="match status" value="1"/>
</dbReference>
<evidence type="ECO:0000256" key="10">
    <source>
        <dbReference type="ARBA" id="ARBA00024532"/>
    </source>
</evidence>
<protein>
    <recommendedName>
        <fullName evidence="14">Long-chain-fatty-acid--CoA ligase</fullName>
        <ecNumber evidence="14">6.2.1.3</ecNumber>
    </recommendedName>
</protein>
<sequence length="588" mass="65611">MYEVFLRGVRVSNDGPCLGSRKPNKPYEWLSYKEVADKAENLGSGLLQKGHSHNGDKYIGIFSQNRPEWTIAELSCYTYSLVAVPIYDTLGTEAMDYIINMASISTVICDIPDKARIILDCISDREHMVRTIVIMEPFDNELAERAKKSGVELISMKDMETHCHCYSPQPPKPDDLAIVCFTSGTTGNPKGAMLTHGNVVANCAAFIKMTESVLLPRTKDVLISFLPLAHMFERVVEGVVLVHGARIGYFQGDIRLLMDDLKTLRPTIFPVVPRLLNRMFDKVGIMREICIWKFTYKLVFFLLSVPPQASLGGRVRLMITGAAPVSPTVLTFLRAALGCQFYEGYGQTECTAGCTMSMPGDWTAGHVGPPLPCNHVKLVDVPDMNYFAANGEGEVCVKGANVFKGYLKDPEKTGDAIDGDGWLHTGDVGKWLPNGTLKIIDRKKHIFKLAQGEYIAPEKIENIYIRSDPVAQIFVHGDSLQACLVGIAVPDPDFLPAWAKKRGIEGTYTEMCKSNVRFHLKKAILEDILRFGKEGGLKSFEQVRDIVLHPEMFSVQNGLLTPTLKAKRTELRNHFRDQIDQLYARIKM</sequence>
<dbReference type="PANTHER" id="PTHR43272">
    <property type="entry name" value="LONG-CHAIN-FATTY-ACID--COA LIGASE"/>
    <property type="match status" value="1"/>
</dbReference>
<reference evidence="16" key="3">
    <citation type="submission" date="2025-09" db="UniProtKB">
        <authorList>
            <consortium name="Ensembl"/>
        </authorList>
    </citation>
    <scope>IDENTIFICATION</scope>
</reference>
<dbReference type="GO" id="GO:0005783">
    <property type="term" value="C:endoplasmic reticulum"/>
    <property type="evidence" value="ECO:0007669"/>
    <property type="project" value="TreeGrafter"/>
</dbReference>
<comment type="function">
    <text evidence="14">Catalyzes the conversion of long-chain fatty acids to their active form acyl-CoAs for both synthesis of cellular lipids, and degradation via beta-oxidation.</text>
</comment>
<reference evidence="16" key="2">
    <citation type="submission" date="2025-08" db="UniProtKB">
        <authorList>
            <consortium name="Ensembl"/>
        </authorList>
    </citation>
    <scope>IDENTIFICATION</scope>
</reference>
<keyword evidence="4 14" id="KW-0276">Fatty acid metabolism</keyword>